<evidence type="ECO:0000256" key="5">
    <source>
        <dbReference type="SAM" id="MobiDB-lite"/>
    </source>
</evidence>
<feature type="disulfide bond" evidence="4">
    <location>
        <begin position="771"/>
        <end position="798"/>
    </location>
</feature>
<sequence length="984" mass="109387">MVGVQASLSLCEVLVFTTKEQRLISFGRAEFSADRCGTQMEHQQLISFNQTCYEFQTQAGGSFSDAQSYCKARGGLVVNSVVDVTHNFLFFELERLKTKLKSRLVWLGARREVGSSQPTNLFHRSRTNVWKWVNGQPVLTFLWADDQPNNYNGQQNCIVLDGGRKWLWNDVTCDLDYLPWICQYTPSNCGSPDKHLNSTILEKDYRVGREITYKCPVGHKIVGNELRLCQSDGFWSGSPPNCVYVNCGPLSDIEHGRVFFVNQSRTTFNATSKYVCDSEYSLVGNESRMCLGNGSWSDKEPKCLYSWCPELPIIPNGFLNVTNRTENGIANYICHTGHKLIGNGTRQCQLGGKWTGEEPICKYIDCGMPLDVRYGRYNLLNRTTTYQSMVKYECDRNYTLIGNETRNCTEYATWANVEPTCKLINCGKPEIPFGSELIGDKFTIGSEITVKCKPGYKMMSGHSKHKCNNDGKWESEMPVCKCNLLTMKFNVLHENIDCGRVLVILKGEVKYANNTTHLGSVLNYTCSTGYKVVGAKLRECGEDGKWSDSSPKCEEIRCVPPEKPKNSSVVYSGNDRSTSDSFKVTSTVQYRCSSGHIVKGESLRTCESDGTWNGNPPSCAYVDCGFPFVISNGRWLLTTNTTHYGSTVEYECSANFKINGPSRRLCLENATWSGTPPVCEVVNCGKPPTRDEKTMVEGSVFAVGERVSYSCHHGYELVGDEQRVCQNNGDWSNDTPYCRIVDCGKPPVLPNGRGYLLNGTTTYESIIEYRCMPEFKITGDPRRRCTATGSWSGSLPRCLELSLIKDSENNIDSRIDGLTGNLQMESSKALGIGIAVGIGALLILVIIITIVCLKTKKPQPVKNTENVEVNRPPDKDTATVMSYSRLSLESEANHHNGGPIRHHPNGLVTFSSPLSHQHNTQPLYANTGGLNVHSTNGYRSPNGNGNIVAIRSNNGNQHSTTTPRFMVASAKNSNKNSMTSTLEV</sequence>
<name>A0A443SMQ4_9ACAR</name>
<feature type="domain" description="Sushi" evidence="8">
    <location>
        <begin position="496"/>
        <end position="555"/>
    </location>
</feature>
<feature type="disulfide bond" evidence="4">
    <location>
        <begin position="276"/>
        <end position="303"/>
    </location>
</feature>
<dbReference type="PANTHER" id="PTHR45656">
    <property type="entry name" value="PROTEIN CBR-CLEC-78"/>
    <property type="match status" value="1"/>
</dbReference>
<proteinExistence type="predicted"/>
<feature type="domain" description="Sushi" evidence="8">
    <location>
        <begin position="364"/>
        <end position="423"/>
    </location>
</feature>
<feature type="disulfide bond" evidence="4">
    <location>
        <begin position="592"/>
        <end position="619"/>
    </location>
</feature>
<feature type="disulfide bond" evidence="4">
    <location>
        <begin position="711"/>
        <end position="738"/>
    </location>
</feature>
<keyword evidence="10" id="KW-1185">Reference proteome</keyword>
<keyword evidence="2" id="KW-0677">Repeat</keyword>
<feature type="domain" description="Sushi" evidence="8">
    <location>
        <begin position="245"/>
        <end position="305"/>
    </location>
</feature>
<keyword evidence="3 4" id="KW-1015">Disulfide bond</keyword>
<feature type="domain" description="Sushi" evidence="8">
    <location>
        <begin position="741"/>
        <end position="800"/>
    </location>
</feature>
<evidence type="ECO:0000256" key="4">
    <source>
        <dbReference type="PROSITE-ProRule" id="PRU00302"/>
    </source>
</evidence>
<feature type="domain" description="Sushi" evidence="8">
    <location>
        <begin position="306"/>
        <end position="363"/>
    </location>
</feature>
<keyword evidence="4" id="KW-0768">Sushi</keyword>
<reference evidence="9 10" key="1">
    <citation type="journal article" date="2018" name="Gigascience">
        <title>Genomes of trombidid mites reveal novel predicted allergens and laterally-transferred genes associated with secondary metabolism.</title>
        <authorList>
            <person name="Dong X."/>
            <person name="Chaisiri K."/>
            <person name="Xia D."/>
            <person name="Armstrong S.D."/>
            <person name="Fang Y."/>
            <person name="Donnelly M.J."/>
            <person name="Kadowaki T."/>
            <person name="McGarry J.W."/>
            <person name="Darby A.C."/>
            <person name="Makepeace B.L."/>
        </authorList>
    </citation>
    <scope>NUCLEOTIDE SEQUENCE [LARGE SCALE GENOMIC DNA]</scope>
    <source>
        <strain evidence="9">UoL-UT</strain>
    </source>
</reference>
<keyword evidence="6" id="KW-0812">Transmembrane</keyword>
<dbReference type="OrthoDB" id="406096at2759"/>
<organism evidence="9 10">
    <name type="scientific">Leptotrombidium deliense</name>
    <dbReference type="NCBI Taxonomy" id="299467"/>
    <lineage>
        <taxon>Eukaryota</taxon>
        <taxon>Metazoa</taxon>
        <taxon>Ecdysozoa</taxon>
        <taxon>Arthropoda</taxon>
        <taxon>Chelicerata</taxon>
        <taxon>Arachnida</taxon>
        <taxon>Acari</taxon>
        <taxon>Acariformes</taxon>
        <taxon>Trombidiformes</taxon>
        <taxon>Prostigmata</taxon>
        <taxon>Anystina</taxon>
        <taxon>Parasitengona</taxon>
        <taxon>Trombiculoidea</taxon>
        <taxon>Trombiculidae</taxon>
        <taxon>Leptotrombidium</taxon>
    </lineage>
</organism>
<dbReference type="InterPro" id="IPR016187">
    <property type="entry name" value="CTDL_fold"/>
</dbReference>
<evidence type="ECO:0000256" key="1">
    <source>
        <dbReference type="ARBA" id="ARBA00022729"/>
    </source>
</evidence>
<evidence type="ECO:0000313" key="10">
    <source>
        <dbReference type="Proteomes" id="UP000288716"/>
    </source>
</evidence>
<feature type="disulfide bond" evidence="4">
    <location>
        <begin position="247"/>
        <end position="290"/>
    </location>
</feature>
<evidence type="ECO:0000259" key="8">
    <source>
        <dbReference type="PROSITE" id="PS50923"/>
    </source>
</evidence>
<dbReference type="AlphaFoldDB" id="A0A443SMQ4"/>
<feature type="disulfide bond" evidence="4">
    <location>
        <begin position="215"/>
        <end position="242"/>
    </location>
</feature>
<dbReference type="STRING" id="299467.A0A443SMQ4"/>
<dbReference type="SMART" id="SM00032">
    <property type="entry name" value="CCP"/>
    <property type="match status" value="10"/>
</dbReference>
<dbReference type="PANTHER" id="PTHR45656:SF4">
    <property type="entry name" value="PROTEIN CBR-CLEC-78"/>
    <property type="match status" value="1"/>
</dbReference>
<keyword evidence="1" id="KW-0732">Signal</keyword>
<dbReference type="Pfam" id="PF00059">
    <property type="entry name" value="Lectin_C"/>
    <property type="match status" value="1"/>
</dbReference>
<feature type="region of interest" description="Disordered" evidence="5">
    <location>
        <begin position="926"/>
        <end position="961"/>
    </location>
</feature>
<keyword evidence="6" id="KW-1133">Transmembrane helix</keyword>
<dbReference type="CDD" id="cd00037">
    <property type="entry name" value="CLECT"/>
    <property type="match status" value="1"/>
</dbReference>
<dbReference type="InterPro" id="IPR018378">
    <property type="entry name" value="C-type_lectin_CS"/>
</dbReference>
<dbReference type="EMBL" id="NCKV01001204">
    <property type="protein sequence ID" value="RWS28807.1"/>
    <property type="molecule type" value="Genomic_DNA"/>
</dbReference>
<evidence type="ECO:0000313" key="9">
    <source>
        <dbReference type="EMBL" id="RWS28807.1"/>
    </source>
</evidence>
<feature type="domain" description="Sushi" evidence="8">
    <location>
        <begin position="556"/>
        <end position="621"/>
    </location>
</feature>
<evidence type="ECO:0000256" key="6">
    <source>
        <dbReference type="SAM" id="Phobius"/>
    </source>
</evidence>
<dbReference type="InterPro" id="IPR035976">
    <property type="entry name" value="Sushi/SCR/CCP_sf"/>
</dbReference>
<dbReference type="InterPro" id="IPR000436">
    <property type="entry name" value="Sushi_SCR_CCP_dom"/>
</dbReference>
<comment type="caution">
    <text evidence="4">Lacks conserved residue(s) required for the propagation of feature annotation.</text>
</comment>
<feature type="disulfide bond" evidence="4">
    <location>
        <begin position="526"/>
        <end position="553"/>
    </location>
</feature>
<protein>
    <submittedName>
        <fullName evidence="9">CUB and sushi domain-containing protein 3-like protein</fullName>
    </submittedName>
</protein>
<dbReference type="PROSITE" id="PS50923">
    <property type="entry name" value="SUSHI"/>
    <property type="match status" value="10"/>
</dbReference>
<dbReference type="InterPro" id="IPR016186">
    <property type="entry name" value="C-type_lectin-like/link_sf"/>
</dbReference>
<accession>A0A443SMQ4</accession>
<evidence type="ECO:0000256" key="3">
    <source>
        <dbReference type="ARBA" id="ARBA00023157"/>
    </source>
</evidence>
<feature type="disulfide bond" evidence="4">
    <location>
        <begin position="394"/>
        <end position="421"/>
    </location>
</feature>
<dbReference type="VEuPathDB" id="VectorBase:LDEU003232"/>
<feature type="domain" description="C-type lectin" evidence="7">
    <location>
        <begin position="48"/>
        <end position="174"/>
    </location>
</feature>
<dbReference type="Proteomes" id="UP000288716">
    <property type="component" value="Unassembled WGS sequence"/>
</dbReference>
<dbReference type="Gene3D" id="3.10.100.10">
    <property type="entry name" value="Mannose-Binding Protein A, subunit A"/>
    <property type="match status" value="1"/>
</dbReference>
<keyword evidence="6" id="KW-0472">Membrane</keyword>
<evidence type="ECO:0000256" key="2">
    <source>
        <dbReference type="ARBA" id="ARBA00022737"/>
    </source>
</evidence>
<feature type="domain" description="Sushi" evidence="8">
    <location>
        <begin position="424"/>
        <end position="482"/>
    </location>
</feature>
<dbReference type="Gene3D" id="2.10.70.10">
    <property type="entry name" value="Complement Module, domain 1"/>
    <property type="match status" value="10"/>
</dbReference>
<gene>
    <name evidence="9" type="ORF">B4U80_09440</name>
</gene>
<dbReference type="SMART" id="SM00034">
    <property type="entry name" value="CLECT"/>
    <property type="match status" value="1"/>
</dbReference>
<dbReference type="SUPFAM" id="SSF57535">
    <property type="entry name" value="Complement control module/SCR domain"/>
    <property type="match status" value="10"/>
</dbReference>
<dbReference type="SUPFAM" id="SSF56436">
    <property type="entry name" value="C-type lectin-like"/>
    <property type="match status" value="1"/>
</dbReference>
<feature type="domain" description="Sushi" evidence="8">
    <location>
        <begin position="622"/>
        <end position="681"/>
    </location>
</feature>
<feature type="domain" description="Sushi" evidence="8">
    <location>
        <begin position="187"/>
        <end position="244"/>
    </location>
</feature>
<dbReference type="PROSITE" id="PS00615">
    <property type="entry name" value="C_TYPE_LECTIN_1"/>
    <property type="match status" value="1"/>
</dbReference>
<dbReference type="PROSITE" id="PS50041">
    <property type="entry name" value="C_TYPE_LECTIN_2"/>
    <property type="match status" value="1"/>
</dbReference>
<feature type="transmembrane region" description="Helical" evidence="6">
    <location>
        <begin position="829"/>
        <end position="853"/>
    </location>
</feature>
<dbReference type="CDD" id="cd00033">
    <property type="entry name" value="CCP"/>
    <property type="match status" value="10"/>
</dbReference>
<dbReference type="InterPro" id="IPR001304">
    <property type="entry name" value="C-type_lectin-like"/>
</dbReference>
<comment type="caution">
    <text evidence="9">The sequence shown here is derived from an EMBL/GenBank/DDBJ whole genome shotgun (WGS) entry which is preliminary data.</text>
</comment>
<feature type="disulfide bond" evidence="4">
    <location>
        <begin position="652"/>
        <end position="679"/>
    </location>
</feature>
<feature type="domain" description="Sushi" evidence="8">
    <location>
        <begin position="682"/>
        <end position="740"/>
    </location>
</feature>
<evidence type="ECO:0000259" key="7">
    <source>
        <dbReference type="PROSITE" id="PS50041"/>
    </source>
</evidence>
<feature type="disulfide bond" evidence="4">
    <location>
        <begin position="334"/>
        <end position="361"/>
    </location>
</feature>
<dbReference type="Pfam" id="PF00084">
    <property type="entry name" value="Sushi"/>
    <property type="match status" value="10"/>
</dbReference>
<dbReference type="InterPro" id="IPR051277">
    <property type="entry name" value="SEZ6_CSMD_C4BPB_Regulators"/>
</dbReference>